<dbReference type="Proteomes" id="UP000234857">
    <property type="component" value="Unassembled WGS sequence"/>
</dbReference>
<dbReference type="EMBL" id="PKTG01000064">
    <property type="protein sequence ID" value="PLX18376.1"/>
    <property type="molecule type" value="Genomic_DNA"/>
</dbReference>
<gene>
    <name evidence="1" type="ORF">C0601_04985</name>
</gene>
<evidence type="ECO:0000313" key="2">
    <source>
        <dbReference type="Proteomes" id="UP000234857"/>
    </source>
</evidence>
<proteinExistence type="predicted"/>
<dbReference type="AlphaFoldDB" id="A0A2N5ZIA4"/>
<dbReference type="PANTHER" id="PTHR30432">
    <property type="entry name" value="TRANSCRIPTIONAL REGULATOR MODE"/>
    <property type="match status" value="1"/>
</dbReference>
<dbReference type="InterPro" id="IPR051815">
    <property type="entry name" value="Molybdate_resp_trans_reg"/>
</dbReference>
<reference evidence="1 2" key="1">
    <citation type="submission" date="2017-11" db="EMBL/GenBank/DDBJ databases">
        <title>Genome-resolved metagenomics identifies genetic mobility, metabolic interactions, and unexpected diversity in perchlorate-reducing communities.</title>
        <authorList>
            <person name="Barnum T.P."/>
            <person name="Figueroa I.A."/>
            <person name="Carlstrom C.I."/>
            <person name="Lucas L.N."/>
            <person name="Engelbrektson A.L."/>
            <person name="Coates J.D."/>
        </authorList>
    </citation>
    <scope>NUCLEOTIDE SEQUENCE [LARGE SCALE GENOMIC DNA]</scope>
    <source>
        <strain evidence="1">BM706</strain>
    </source>
</reference>
<evidence type="ECO:0000313" key="1">
    <source>
        <dbReference type="EMBL" id="PLX18376.1"/>
    </source>
</evidence>
<dbReference type="InterPro" id="IPR036388">
    <property type="entry name" value="WH-like_DNA-bd_sf"/>
</dbReference>
<organism evidence="1 2">
    <name type="scientific">Muiribacterium halophilum</name>
    <dbReference type="NCBI Taxonomy" id="2053465"/>
    <lineage>
        <taxon>Bacteria</taxon>
        <taxon>Candidatus Muiribacteriota</taxon>
        <taxon>Candidatus Muiribacteriia</taxon>
        <taxon>Candidatus Muiribacteriales</taxon>
        <taxon>Candidatus Muiribacteriaceae</taxon>
        <taxon>Candidatus Muiribacterium</taxon>
    </lineage>
</organism>
<name>A0A2N5ZIA4_MUIH1</name>
<dbReference type="Gene3D" id="1.10.10.10">
    <property type="entry name" value="Winged helix-like DNA-binding domain superfamily/Winged helix DNA-binding domain"/>
    <property type="match status" value="1"/>
</dbReference>
<dbReference type="SUPFAM" id="SSF46785">
    <property type="entry name" value="Winged helix' DNA-binding domain"/>
    <property type="match status" value="1"/>
</dbReference>
<dbReference type="InterPro" id="IPR036390">
    <property type="entry name" value="WH_DNA-bd_sf"/>
</dbReference>
<accession>A0A2N5ZIA4</accession>
<comment type="caution">
    <text evidence="1">The sequence shown here is derived from an EMBL/GenBank/DDBJ whole genome shotgun (WGS) entry which is preliminary data.</text>
</comment>
<protein>
    <submittedName>
        <fullName evidence="1">Uncharacterized protein</fullName>
    </submittedName>
</protein>
<sequence>MSGKSDKITIEARFWLRKGDDRYLAEGKIELMKAIKETGSISAASRKMGISYKKAWKLVDRLNSFSDKEAVTTEKGGKGGGGAKLSPYGEYLLALYKESRKRFSKVLDDLNKEIQKKVKDEGKYKS</sequence>
<dbReference type="PANTHER" id="PTHR30432:SF1">
    <property type="entry name" value="DNA-BINDING TRANSCRIPTIONAL DUAL REGULATOR MODE"/>
    <property type="match status" value="1"/>
</dbReference>